<evidence type="ECO:0000313" key="1">
    <source>
        <dbReference type="EMBL" id="MCB5179621.1"/>
    </source>
</evidence>
<reference evidence="1 2" key="1">
    <citation type="submission" date="2021-10" db="EMBL/GenBank/DDBJ databases">
        <title>Streptomyces sp. strain SMC 277, a novel streptomycete isolated from soil.</title>
        <authorList>
            <person name="Chanama M."/>
        </authorList>
    </citation>
    <scope>NUCLEOTIDE SEQUENCE [LARGE SCALE GENOMIC DNA]</scope>
    <source>
        <strain evidence="1 2">SMC 277</strain>
    </source>
</reference>
<keyword evidence="2" id="KW-1185">Reference proteome</keyword>
<sequence length="140" mass="14554">MDTSWWPAAAAVVAVALVVLVAGGRAPGARAGRGAVHGPGPAPRPRAGEIWWTAGGHCCVVLGVRGRTARVAPITGKYHDDRPGVIPLPPGLLVEVHGRPGFVEADRPLVLSVWEFRRRAGVLDPAVWDEVRGLGGGGGR</sequence>
<protein>
    <recommendedName>
        <fullName evidence="3">Secreted protein</fullName>
    </recommendedName>
</protein>
<comment type="caution">
    <text evidence="1">The sequence shown here is derived from an EMBL/GenBank/DDBJ whole genome shotgun (WGS) entry which is preliminary data.</text>
</comment>
<organism evidence="1 2">
    <name type="scientific">Streptomyces antimicrobicus</name>
    <dbReference type="NCBI Taxonomy" id="2883108"/>
    <lineage>
        <taxon>Bacteria</taxon>
        <taxon>Bacillati</taxon>
        <taxon>Actinomycetota</taxon>
        <taxon>Actinomycetes</taxon>
        <taxon>Kitasatosporales</taxon>
        <taxon>Streptomycetaceae</taxon>
        <taxon>Streptomyces</taxon>
    </lineage>
</organism>
<dbReference type="RefSeq" id="WP_226726461.1">
    <property type="nucleotide sequence ID" value="NZ_JAJAUY010000025.1"/>
</dbReference>
<accession>A0ABS8B4T3</accession>
<dbReference type="SUPFAM" id="SSF50118">
    <property type="entry name" value="Cell growth inhibitor/plasmid maintenance toxic component"/>
    <property type="match status" value="1"/>
</dbReference>
<dbReference type="EMBL" id="JAJAUY010000025">
    <property type="protein sequence ID" value="MCB5179621.1"/>
    <property type="molecule type" value="Genomic_DNA"/>
</dbReference>
<proteinExistence type="predicted"/>
<gene>
    <name evidence="1" type="ORF">LG632_09505</name>
</gene>
<evidence type="ECO:0008006" key="3">
    <source>
        <dbReference type="Google" id="ProtNLM"/>
    </source>
</evidence>
<name>A0ABS8B4T3_9ACTN</name>
<dbReference type="Proteomes" id="UP001199054">
    <property type="component" value="Unassembled WGS sequence"/>
</dbReference>
<evidence type="ECO:0000313" key="2">
    <source>
        <dbReference type="Proteomes" id="UP001199054"/>
    </source>
</evidence>